<evidence type="ECO:0000313" key="1">
    <source>
        <dbReference type="EMBL" id="QXE23454.1"/>
    </source>
</evidence>
<keyword evidence="2" id="KW-1185">Reference proteome</keyword>
<evidence type="ECO:0008006" key="3">
    <source>
        <dbReference type="Google" id="ProtNLM"/>
    </source>
</evidence>
<dbReference type="RefSeq" id="WP_190607795.1">
    <property type="nucleotide sequence ID" value="NZ_CP021056.1"/>
</dbReference>
<reference evidence="1" key="1">
    <citation type="submission" date="2017-04" db="EMBL/GenBank/DDBJ databases">
        <title>Genome deletions in a multicellular cyanobacterial endosymbiont for morphological adaptation in marine diatoms.</title>
        <authorList>
            <person name="Wang Y."/>
            <person name="Gao H."/>
            <person name="Li R."/>
            <person name="Xu X."/>
        </authorList>
    </citation>
    <scope>NUCLEOTIDE SEQUENCE</scope>
    <source>
        <strain evidence="1">FACHB 800</strain>
    </source>
</reference>
<name>A0A975T7G7_9NOST</name>
<dbReference type="AlphaFoldDB" id="A0A975T7G7"/>
<sequence>MSMAIFSNAFSDELVTATELNRQPGKILDKAYERPITITRNDQFFALLRREDVGYLVKGINQSKAVFEVLSVAFRLLLSQEIGSEHPYGWLSVFDADELQDFIKEVSEAFRLTDTSNQAWDLIDAIIHEWKESAIAISSSELAAAFKDESDEMPLTPPMNKNGV</sequence>
<gene>
    <name evidence="1" type="ORF">B6N60_02144</name>
</gene>
<accession>A0A975T7G7</accession>
<proteinExistence type="predicted"/>
<evidence type="ECO:0000313" key="2">
    <source>
        <dbReference type="Proteomes" id="UP000683511"/>
    </source>
</evidence>
<protein>
    <recommendedName>
        <fullName evidence="3">Prevent-host-death protein</fullName>
    </recommendedName>
</protein>
<dbReference type="Proteomes" id="UP000683511">
    <property type="component" value="Chromosome"/>
</dbReference>
<dbReference type="EMBL" id="CP021056">
    <property type="protein sequence ID" value="QXE23454.1"/>
    <property type="molecule type" value="Genomic_DNA"/>
</dbReference>
<dbReference type="KEGG" id="rsin:B6N60_02144"/>
<organism evidence="1 2">
    <name type="scientific">Richelia sinica FACHB-800</name>
    <dbReference type="NCBI Taxonomy" id="1357546"/>
    <lineage>
        <taxon>Bacteria</taxon>
        <taxon>Bacillati</taxon>
        <taxon>Cyanobacteriota</taxon>
        <taxon>Cyanophyceae</taxon>
        <taxon>Nostocales</taxon>
        <taxon>Nostocaceae</taxon>
        <taxon>Richelia</taxon>
    </lineage>
</organism>